<name>A0A1D2AGJ8_AUXPR</name>
<proteinExistence type="predicted"/>
<protein>
    <submittedName>
        <fullName evidence="2">Uncharacterized protein</fullName>
    </submittedName>
</protein>
<sequence>GNVAPLSFASRGRCASGLAGHQARRSCPRDARPGEAEWGCGIGAALLARSHGYRRCPSHRDFPPHTLPSVPDRGGGEAPGRRRPHRRRRACWRGCWCSSAPEPCWGPSPPPGPLWPGARTRPSWRRRGGHRWWATHEAGRPPRGLRRGVGAAWRRAGPGPGPRGAGGRHSFLPTRVLLSEQPRRGSEGCGRPAAVAARHRLQALPSCRVQGPSAPPPSLPTSGGTWSRAAQGAWVQLRARAASWTSQPQRAAAGAPPSTSPRLEGAKGVRKVLSKQMHAHVLLPLQVSQRLLPWQYLARIFLPS</sequence>
<dbReference type="EMBL" id="GDKF01000282">
    <property type="protein sequence ID" value="JAT78340.1"/>
    <property type="molecule type" value="Transcribed_RNA"/>
</dbReference>
<feature type="region of interest" description="Disordered" evidence="1">
    <location>
        <begin position="59"/>
        <end position="84"/>
    </location>
</feature>
<reference evidence="2" key="1">
    <citation type="submission" date="2015-08" db="EMBL/GenBank/DDBJ databases">
        <authorList>
            <person name="Babu N.S."/>
            <person name="Beckwith C.J."/>
            <person name="Beseler K.G."/>
            <person name="Brison A."/>
            <person name="Carone J.V."/>
            <person name="Caskin T.P."/>
            <person name="Diamond M."/>
            <person name="Durham M.E."/>
            <person name="Foxe J.M."/>
            <person name="Go M."/>
            <person name="Henderson B.A."/>
            <person name="Jones I.B."/>
            <person name="McGettigan J.A."/>
            <person name="Micheletti S.J."/>
            <person name="Nasrallah M.E."/>
            <person name="Ortiz D."/>
            <person name="Piller C.R."/>
            <person name="Privatt S.R."/>
            <person name="Schneider S.L."/>
            <person name="Sharp S."/>
            <person name="Smith T.C."/>
            <person name="Stanton J.D."/>
            <person name="Ullery H.E."/>
            <person name="Wilson R.J."/>
            <person name="Serrano M.G."/>
            <person name="Buck G."/>
            <person name="Lee V."/>
            <person name="Wang Y."/>
            <person name="Carvalho R."/>
            <person name="Voegtly L."/>
            <person name="Shi R."/>
            <person name="Duckworth R."/>
            <person name="Johnson A."/>
            <person name="Loviza R."/>
            <person name="Walstead R."/>
            <person name="Shah Z."/>
            <person name="Kiflezghi M."/>
            <person name="Wade K."/>
            <person name="Ball S.L."/>
            <person name="Bradley K.W."/>
            <person name="Asai D.J."/>
            <person name="Bowman C.A."/>
            <person name="Russell D.A."/>
            <person name="Pope W.H."/>
            <person name="Jacobs-Sera D."/>
            <person name="Hendrix R.W."/>
            <person name="Hatfull G.F."/>
        </authorList>
    </citation>
    <scope>NUCLEOTIDE SEQUENCE</scope>
</reference>
<gene>
    <name evidence="2" type="ORF">g.25322</name>
</gene>
<feature type="region of interest" description="Disordered" evidence="1">
    <location>
        <begin position="207"/>
        <end position="226"/>
    </location>
</feature>
<evidence type="ECO:0000313" key="2">
    <source>
        <dbReference type="EMBL" id="JAT78340.1"/>
    </source>
</evidence>
<dbReference type="AlphaFoldDB" id="A0A1D2AGJ8"/>
<evidence type="ECO:0000256" key="1">
    <source>
        <dbReference type="SAM" id="MobiDB-lite"/>
    </source>
</evidence>
<accession>A0A1D2AGJ8</accession>
<feature type="region of interest" description="Disordered" evidence="1">
    <location>
        <begin position="245"/>
        <end position="268"/>
    </location>
</feature>
<feature type="non-terminal residue" evidence="2">
    <location>
        <position position="1"/>
    </location>
</feature>
<organism evidence="2">
    <name type="scientific">Auxenochlorella protothecoides</name>
    <name type="common">Green microalga</name>
    <name type="synonym">Chlorella protothecoides</name>
    <dbReference type="NCBI Taxonomy" id="3075"/>
    <lineage>
        <taxon>Eukaryota</taxon>
        <taxon>Viridiplantae</taxon>
        <taxon>Chlorophyta</taxon>
        <taxon>core chlorophytes</taxon>
        <taxon>Trebouxiophyceae</taxon>
        <taxon>Chlorellales</taxon>
        <taxon>Chlorellaceae</taxon>
        <taxon>Auxenochlorella</taxon>
    </lineage>
</organism>